<evidence type="ECO:0008006" key="4">
    <source>
        <dbReference type="Google" id="ProtNLM"/>
    </source>
</evidence>
<keyword evidence="1" id="KW-0732">Signal</keyword>
<feature type="signal peptide" evidence="1">
    <location>
        <begin position="1"/>
        <end position="29"/>
    </location>
</feature>
<protein>
    <recommendedName>
        <fullName evidence="4">Lipocalin-like domain-containing protein</fullName>
    </recommendedName>
</protein>
<keyword evidence="3" id="KW-1185">Reference proteome</keyword>
<dbReference type="Proteomes" id="UP001357452">
    <property type="component" value="Unassembled WGS sequence"/>
</dbReference>
<name>A0ABU7RDR8_9BACT</name>
<sequence>MNKLQFLRLSLFVVILGLSACSTSKSAIAPRKDFVGNWEIISVRVEGAEGKLNITAFDDADLNCFRGSTWYLPSNGYGSYTINNGECPSGARQILWSQRVNGGATLFNFKKMDGVRKKDSKDILEGYSLEVTSFEGNSFTLRSPVLFEGKTIYIVYEFSRR</sequence>
<dbReference type="EMBL" id="JAZGLY010000001">
    <property type="protein sequence ID" value="MEE6186132.1"/>
    <property type="molecule type" value="Genomic_DNA"/>
</dbReference>
<evidence type="ECO:0000256" key="1">
    <source>
        <dbReference type="SAM" id="SignalP"/>
    </source>
</evidence>
<comment type="caution">
    <text evidence="2">The sequence shown here is derived from an EMBL/GenBank/DDBJ whole genome shotgun (WGS) entry which is preliminary data.</text>
</comment>
<proteinExistence type="predicted"/>
<organism evidence="2 3">
    <name type="scientific">Niabella digestorum</name>
    <dbReference type="NCBI Taxonomy" id="3117701"/>
    <lineage>
        <taxon>Bacteria</taxon>
        <taxon>Pseudomonadati</taxon>
        <taxon>Bacteroidota</taxon>
        <taxon>Chitinophagia</taxon>
        <taxon>Chitinophagales</taxon>
        <taxon>Chitinophagaceae</taxon>
        <taxon>Niabella</taxon>
    </lineage>
</organism>
<evidence type="ECO:0000313" key="2">
    <source>
        <dbReference type="EMBL" id="MEE6186132.1"/>
    </source>
</evidence>
<gene>
    <name evidence="2" type="ORF">V2H41_02475</name>
</gene>
<reference evidence="2 3" key="1">
    <citation type="submission" date="2024-01" db="EMBL/GenBank/DDBJ databases">
        <title>Niabella digestum sp. nov., isolated from waste digestion system.</title>
        <authorList>
            <person name="Zhang L."/>
        </authorList>
    </citation>
    <scope>NUCLEOTIDE SEQUENCE [LARGE SCALE GENOMIC DNA]</scope>
    <source>
        <strain evidence="2 3">A18</strain>
    </source>
</reference>
<feature type="chain" id="PRO_5047181277" description="Lipocalin-like domain-containing protein" evidence="1">
    <location>
        <begin position="30"/>
        <end position="161"/>
    </location>
</feature>
<dbReference type="RefSeq" id="WP_330973535.1">
    <property type="nucleotide sequence ID" value="NZ_JAZGLY010000001.1"/>
</dbReference>
<accession>A0ABU7RDR8</accession>
<evidence type="ECO:0000313" key="3">
    <source>
        <dbReference type="Proteomes" id="UP001357452"/>
    </source>
</evidence>
<dbReference type="PROSITE" id="PS51257">
    <property type="entry name" value="PROKAR_LIPOPROTEIN"/>
    <property type="match status" value="1"/>
</dbReference>